<organism evidence="5">
    <name type="scientific">Campylobacter jejuni</name>
    <dbReference type="NCBI Taxonomy" id="197"/>
    <lineage>
        <taxon>Bacteria</taxon>
        <taxon>Pseudomonadati</taxon>
        <taxon>Campylobacterota</taxon>
        <taxon>Epsilonproteobacteria</taxon>
        <taxon>Campylobacterales</taxon>
        <taxon>Campylobacteraceae</taxon>
        <taxon>Campylobacter</taxon>
    </lineage>
</organism>
<reference evidence="5" key="1">
    <citation type="submission" date="2019-09" db="EMBL/GenBank/DDBJ databases">
        <authorList>
            <person name="Ashton P.M."/>
            <person name="Dallman T."/>
            <person name="Nair S."/>
            <person name="De Pinna E."/>
            <person name="Peters T."/>
            <person name="Grant K."/>
        </authorList>
    </citation>
    <scope>NUCLEOTIDE SEQUENCE</scope>
    <source>
        <strain evidence="5">223646</strain>
    </source>
</reference>
<comment type="similarity">
    <text evidence="1">Belongs to the type-I restriction system S methylase family.</text>
</comment>
<feature type="domain" description="Type I restriction modification DNA specificity" evidence="4">
    <location>
        <begin position="11"/>
        <end position="158"/>
    </location>
</feature>
<feature type="domain" description="Type I restriction modification DNA specificity" evidence="4">
    <location>
        <begin position="211"/>
        <end position="362"/>
    </location>
</feature>
<dbReference type="Pfam" id="PF01420">
    <property type="entry name" value="Methylase_S"/>
    <property type="match status" value="2"/>
</dbReference>
<dbReference type="AlphaFoldDB" id="A0A6C7SUH9"/>
<dbReference type="InterPro" id="IPR044946">
    <property type="entry name" value="Restrct_endonuc_typeI_TRD_sf"/>
</dbReference>
<dbReference type="Gene3D" id="3.90.220.20">
    <property type="entry name" value="DNA methylase specificity domains"/>
    <property type="match status" value="2"/>
</dbReference>
<dbReference type="EMBL" id="AAKEUG010000005">
    <property type="protein sequence ID" value="ECR1860694.1"/>
    <property type="molecule type" value="Genomic_DNA"/>
</dbReference>
<dbReference type="SUPFAM" id="SSF116734">
    <property type="entry name" value="DNA methylase specificity domain"/>
    <property type="match status" value="2"/>
</dbReference>
<dbReference type="GO" id="GO:0003677">
    <property type="term" value="F:DNA binding"/>
    <property type="evidence" value="ECO:0007669"/>
    <property type="project" value="UniProtKB-KW"/>
</dbReference>
<dbReference type="GO" id="GO:0009307">
    <property type="term" value="P:DNA restriction-modification system"/>
    <property type="evidence" value="ECO:0007669"/>
    <property type="project" value="UniProtKB-KW"/>
</dbReference>
<evidence type="ECO:0000259" key="4">
    <source>
        <dbReference type="Pfam" id="PF01420"/>
    </source>
</evidence>
<name>A0A6C7SUH9_CAMJU</name>
<sequence>MKKMQNDLASVEWREFKISEIFRNYHGKRLIEKQRTKGKVPLLTAGESNNGIASFIGNKAVSYENFISIDMFGNSFYHPYEACGDDNIYFFLNKEISKYVKIFFVCCINRQKSKYSYGKQFRQKNADNCKIMLPIDSKGNPNWQFMENYMKNIEQKYITNILDYYNKKLANNRGGGITTTYSNHSVRDRGIFIEDGLMKIANENLKLESIRWKEFKLEQVFTEIKRGKRLIEKDRKKGNIPYYSASKENNGLTDLIANPLFIEKDKIIITTFCDCYYVEGVFTASDEITIFGNNELNKYSGLFVTNIIKNNASKFAFGYKAFTERLKRQIIQLPQDENNFPNWHFMESYMKAIEKEHLEKITTYYNAKLAEADSWGGGI</sequence>
<accession>A0A6C7SUH9</accession>
<keyword evidence="2" id="KW-0680">Restriction system</keyword>
<comment type="caution">
    <text evidence="5">The sequence shown here is derived from an EMBL/GenBank/DDBJ whole genome shotgun (WGS) entry which is preliminary data.</text>
</comment>
<evidence type="ECO:0000313" key="5">
    <source>
        <dbReference type="EMBL" id="ECR1860694.1"/>
    </source>
</evidence>
<protein>
    <recommendedName>
        <fullName evidence="4">Type I restriction modification DNA specificity domain-containing protein</fullName>
    </recommendedName>
</protein>
<proteinExistence type="inferred from homology"/>
<evidence type="ECO:0000256" key="1">
    <source>
        <dbReference type="ARBA" id="ARBA00010923"/>
    </source>
</evidence>
<evidence type="ECO:0000256" key="2">
    <source>
        <dbReference type="ARBA" id="ARBA00022747"/>
    </source>
</evidence>
<evidence type="ECO:0000256" key="3">
    <source>
        <dbReference type="ARBA" id="ARBA00023125"/>
    </source>
</evidence>
<keyword evidence="3" id="KW-0238">DNA-binding</keyword>
<gene>
    <name evidence="5" type="ORF">F0O96_04295</name>
</gene>
<dbReference type="InterPro" id="IPR000055">
    <property type="entry name" value="Restrct_endonuc_typeI_TRD"/>
</dbReference>